<dbReference type="Gene3D" id="2.120.10.80">
    <property type="entry name" value="Kelch-type beta propeller"/>
    <property type="match status" value="2"/>
</dbReference>
<reference evidence="3 4" key="1">
    <citation type="journal article" date="2010" name="Nature">
        <title>The Ectocarpus genome and the independent evolution of multicellularity in brown algae.</title>
        <authorList>
            <person name="Cock J.M."/>
            <person name="Sterck L."/>
            <person name="Rouze P."/>
            <person name="Scornet D."/>
            <person name="Allen A.E."/>
            <person name="Amoutzias G."/>
            <person name="Anthouard V."/>
            <person name="Artiguenave F."/>
            <person name="Aury J.M."/>
            <person name="Badger J.H."/>
            <person name="Beszteri B."/>
            <person name="Billiau K."/>
            <person name="Bonnet E."/>
            <person name="Bothwell J.H."/>
            <person name="Bowler C."/>
            <person name="Boyen C."/>
            <person name="Brownlee C."/>
            <person name="Carrano C.J."/>
            <person name="Charrier B."/>
            <person name="Cho G.Y."/>
            <person name="Coelho S.M."/>
            <person name="Collen J."/>
            <person name="Corre E."/>
            <person name="Da Silva C."/>
            <person name="Delage L."/>
            <person name="Delaroque N."/>
            <person name="Dittami S.M."/>
            <person name="Doulbeau S."/>
            <person name="Elias M."/>
            <person name="Farnham G."/>
            <person name="Gachon C.M."/>
            <person name="Gschloessl B."/>
            <person name="Heesch S."/>
            <person name="Jabbari K."/>
            <person name="Jubin C."/>
            <person name="Kawai H."/>
            <person name="Kimura K."/>
            <person name="Kloareg B."/>
            <person name="Kupper F.C."/>
            <person name="Lang D."/>
            <person name="Le Bail A."/>
            <person name="Leblanc C."/>
            <person name="Lerouge P."/>
            <person name="Lohr M."/>
            <person name="Lopez P.J."/>
            <person name="Martens C."/>
            <person name="Maumus F."/>
            <person name="Michel G."/>
            <person name="Miranda-Saavedra D."/>
            <person name="Morales J."/>
            <person name="Moreau H."/>
            <person name="Motomura T."/>
            <person name="Nagasato C."/>
            <person name="Napoli C.A."/>
            <person name="Nelson D.R."/>
            <person name="Nyvall-Collen P."/>
            <person name="Peters A.F."/>
            <person name="Pommier C."/>
            <person name="Potin P."/>
            <person name="Poulain J."/>
            <person name="Quesneville H."/>
            <person name="Read B."/>
            <person name="Rensing S.A."/>
            <person name="Ritter A."/>
            <person name="Rousvoal S."/>
            <person name="Samanta M."/>
            <person name="Samson G."/>
            <person name="Schroeder D.C."/>
            <person name="Segurens B."/>
            <person name="Strittmatter M."/>
            <person name="Tonon T."/>
            <person name="Tregear J.W."/>
            <person name="Valentin K."/>
            <person name="von Dassow P."/>
            <person name="Yamagishi T."/>
            <person name="Van de Peer Y."/>
            <person name="Wincker P."/>
        </authorList>
    </citation>
    <scope>NUCLEOTIDE SEQUENCE [LARGE SCALE GENOMIC DNA]</scope>
    <source>
        <strain evidence="4">Ec32 / CCAP1310/4</strain>
    </source>
</reference>
<dbReference type="InterPro" id="IPR006652">
    <property type="entry name" value="Kelch_1"/>
</dbReference>
<dbReference type="AlphaFoldDB" id="D8LRT0"/>
<keyword evidence="1" id="KW-0880">Kelch repeat</keyword>
<evidence type="ECO:0000313" key="3">
    <source>
        <dbReference type="EMBL" id="CBN73847.1"/>
    </source>
</evidence>
<keyword evidence="2" id="KW-0677">Repeat</keyword>
<dbReference type="Proteomes" id="UP000002630">
    <property type="component" value="Linkage Group LG06"/>
</dbReference>
<dbReference type="EMBL" id="FN648926">
    <property type="protein sequence ID" value="CBN73847.1"/>
    <property type="molecule type" value="Genomic_DNA"/>
</dbReference>
<evidence type="ECO:0000256" key="1">
    <source>
        <dbReference type="ARBA" id="ARBA00022441"/>
    </source>
</evidence>
<organism evidence="3 4">
    <name type="scientific">Ectocarpus siliculosus</name>
    <name type="common">Brown alga</name>
    <name type="synonym">Conferva siliculosa</name>
    <dbReference type="NCBI Taxonomy" id="2880"/>
    <lineage>
        <taxon>Eukaryota</taxon>
        <taxon>Sar</taxon>
        <taxon>Stramenopiles</taxon>
        <taxon>Ochrophyta</taxon>
        <taxon>PX clade</taxon>
        <taxon>Phaeophyceae</taxon>
        <taxon>Ectocarpales</taxon>
        <taxon>Ectocarpaceae</taxon>
        <taxon>Ectocarpus</taxon>
    </lineage>
</organism>
<dbReference type="InParanoid" id="D8LRT0"/>
<gene>
    <name evidence="3" type="ORF">Esi_0007_0149</name>
</gene>
<name>D8LRT0_ECTSI</name>
<dbReference type="PANTHER" id="PTHR46093:SF18">
    <property type="entry name" value="FIBRONECTIN TYPE-III DOMAIN-CONTAINING PROTEIN"/>
    <property type="match status" value="1"/>
</dbReference>
<dbReference type="OMA" id="CIPNPHR"/>
<sequence>MTWQEVRCGGDLPDARYGHSCHLVGSRMFIVGGKGRSGQLYRDVHFLDLVDWTWVAVNATSTGPSPRFWQASVLVGHKIVVHGGWNGSNHCYEDLWVFDTDSFAWMQPRTGGLPPTARYGHAMVLLPDGRILLSGGATIDEKCVPVYHKDLRQLDTETMLWSKAKTTGGIRISSRCNHTLTSDEEGRAALLFGGWGLGGLQHHENNKRAGAVTLAACSMLPHEAVSTNLPLLRGRGEPEHKYGHTCVSVGNAFFVFGGWNGQQACNEIVVFELESG</sequence>
<proteinExistence type="predicted"/>
<dbReference type="Pfam" id="PF01344">
    <property type="entry name" value="Kelch_1"/>
    <property type="match status" value="1"/>
</dbReference>
<dbReference type="Pfam" id="PF24681">
    <property type="entry name" value="Kelch_KLHDC2_KLHL20_DRC7"/>
    <property type="match status" value="1"/>
</dbReference>
<dbReference type="PANTHER" id="PTHR46093">
    <property type="entry name" value="ACYL-COA-BINDING DOMAIN-CONTAINING PROTEIN 5"/>
    <property type="match status" value="1"/>
</dbReference>
<keyword evidence="4" id="KW-1185">Reference proteome</keyword>
<dbReference type="SUPFAM" id="SSF117281">
    <property type="entry name" value="Kelch motif"/>
    <property type="match status" value="1"/>
</dbReference>
<dbReference type="OrthoDB" id="194079at2759"/>
<accession>D8LRT0</accession>
<protein>
    <submittedName>
        <fullName evidence="3">Kelch motif family protein</fullName>
    </submittedName>
</protein>
<dbReference type="STRING" id="2880.D8LRT0"/>
<dbReference type="InterPro" id="IPR015915">
    <property type="entry name" value="Kelch-typ_b-propeller"/>
</dbReference>
<dbReference type="eggNOG" id="KOG0379">
    <property type="taxonomic scope" value="Eukaryota"/>
</dbReference>
<evidence type="ECO:0000313" key="4">
    <source>
        <dbReference type="Proteomes" id="UP000002630"/>
    </source>
</evidence>
<dbReference type="EMBL" id="FN649731">
    <property type="protein sequence ID" value="CBN73847.1"/>
    <property type="molecule type" value="Genomic_DNA"/>
</dbReference>
<evidence type="ECO:0000256" key="2">
    <source>
        <dbReference type="ARBA" id="ARBA00022737"/>
    </source>
</evidence>